<reference evidence="9 10" key="1">
    <citation type="submission" date="2024-02" db="EMBL/GenBank/DDBJ databases">
        <authorList>
            <person name="Daric V."/>
            <person name="Darras S."/>
        </authorList>
    </citation>
    <scope>NUCLEOTIDE SEQUENCE [LARGE SCALE GENOMIC DNA]</scope>
</reference>
<dbReference type="InterPro" id="IPR029063">
    <property type="entry name" value="SAM-dependent_MTases_sf"/>
</dbReference>
<organism evidence="9 10">
    <name type="scientific">Clavelina lepadiformis</name>
    <name type="common">Light-bulb sea squirt</name>
    <name type="synonym">Ascidia lepadiformis</name>
    <dbReference type="NCBI Taxonomy" id="159417"/>
    <lineage>
        <taxon>Eukaryota</taxon>
        <taxon>Metazoa</taxon>
        <taxon>Chordata</taxon>
        <taxon>Tunicata</taxon>
        <taxon>Ascidiacea</taxon>
        <taxon>Aplousobranchia</taxon>
        <taxon>Clavelinidae</taxon>
        <taxon>Clavelina</taxon>
    </lineage>
</organism>
<evidence type="ECO:0000313" key="9">
    <source>
        <dbReference type="EMBL" id="CAK8682662.1"/>
    </source>
</evidence>
<keyword evidence="5" id="KW-0489">Methyltransferase</keyword>
<evidence type="ECO:0000256" key="3">
    <source>
        <dbReference type="ARBA" id="ARBA00010703"/>
    </source>
</evidence>
<evidence type="ECO:0000313" key="10">
    <source>
        <dbReference type="Proteomes" id="UP001642483"/>
    </source>
</evidence>
<evidence type="ECO:0000256" key="2">
    <source>
        <dbReference type="ARBA" id="ARBA00003455"/>
    </source>
</evidence>
<gene>
    <name evidence="9" type="ORF">CVLEPA_LOCUS13308</name>
</gene>
<evidence type="ECO:0000256" key="7">
    <source>
        <dbReference type="ARBA" id="ARBA00022691"/>
    </source>
</evidence>
<dbReference type="SUPFAM" id="SSF53335">
    <property type="entry name" value="S-adenosyl-L-methionine-dependent methyltransferases"/>
    <property type="match status" value="1"/>
</dbReference>
<keyword evidence="7" id="KW-0949">S-adenosyl-L-methionine</keyword>
<protein>
    <recommendedName>
        <fullName evidence="4">[phosphatase 2A protein]-leucine-carboxy methyltransferase</fullName>
        <ecNumber evidence="4">2.1.1.233</ecNumber>
    </recommendedName>
    <alternativeName>
        <fullName evidence="8">[Phosphatase 2A protein]-leucine-carboxy methyltransferase 1</fullName>
    </alternativeName>
</protein>
<dbReference type="EMBL" id="CAWYQH010000096">
    <property type="protein sequence ID" value="CAK8682662.1"/>
    <property type="molecule type" value="Genomic_DNA"/>
</dbReference>
<evidence type="ECO:0000256" key="5">
    <source>
        <dbReference type="ARBA" id="ARBA00022603"/>
    </source>
</evidence>
<dbReference type="InterPro" id="IPR007213">
    <property type="entry name" value="Ppm1/Ppm2/Tcmp"/>
</dbReference>
<comment type="function">
    <text evidence="2">Methylates the carboxyl group of the C-terminal leucine residue of protein phosphatase 2A catalytic subunits to form alpha-leucine ester residues.</text>
</comment>
<name>A0ABP0FVG1_CLALP</name>
<comment type="catalytic activity">
    <reaction evidence="1">
        <text>[phosphatase 2A protein]-C-terminal L-leucine + S-adenosyl-L-methionine = [phosphatase 2A protein]-C-terminal L-leucine methyl ester + S-adenosyl-L-homocysteine</text>
        <dbReference type="Rhea" id="RHEA:48544"/>
        <dbReference type="Rhea" id="RHEA-COMP:12134"/>
        <dbReference type="Rhea" id="RHEA-COMP:12135"/>
        <dbReference type="ChEBI" id="CHEBI:57856"/>
        <dbReference type="ChEBI" id="CHEBI:59789"/>
        <dbReference type="ChEBI" id="CHEBI:90516"/>
        <dbReference type="ChEBI" id="CHEBI:90517"/>
        <dbReference type="EC" id="2.1.1.233"/>
    </reaction>
</comment>
<evidence type="ECO:0000256" key="4">
    <source>
        <dbReference type="ARBA" id="ARBA00012834"/>
    </source>
</evidence>
<evidence type="ECO:0000256" key="1">
    <source>
        <dbReference type="ARBA" id="ARBA00000724"/>
    </source>
</evidence>
<comment type="caution">
    <text evidence="9">The sequence shown here is derived from an EMBL/GenBank/DDBJ whole genome shotgun (WGS) entry which is preliminary data.</text>
</comment>
<keyword evidence="10" id="KW-1185">Reference proteome</keyword>
<keyword evidence="6" id="KW-0808">Transferase</keyword>
<dbReference type="PIRSF" id="PIRSF016305">
    <property type="entry name" value="LCM_mtfrase"/>
    <property type="match status" value="1"/>
</dbReference>
<dbReference type="Gene3D" id="3.40.50.150">
    <property type="entry name" value="Vaccinia Virus protein VP39"/>
    <property type="match status" value="1"/>
</dbReference>
<dbReference type="PANTHER" id="PTHR13600">
    <property type="entry name" value="LEUCINE CARBOXYL METHYLTRANSFERASE"/>
    <property type="match status" value="1"/>
</dbReference>
<accession>A0ABP0FVG1</accession>
<dbReference type="EC" id="2.1.1.233" evidence="4"/>
<evidence type="ECO:0000256" key="8">
    <source>
        <dbReference type="ARBA" id="ARBA00032526"/>
    </source>
</evidence>
<comment type="similarity">
    <text evidence="3">Belongs to the methyltransferase superfamily. LCMT family.</text>
</comment>
<evidence type="ECO:0000256" key="6">
    <source>
        <dbReference type="ARBA" id="ARBA00022679"/>
    </source>
</evidence>
<dbReference type="InterPro" id="IPR016651">
    <property type="entry name" value="LCMT1"/>
</dbReference>
<sequence length="228" mass="26041">MSDCTDAAIQATCNDASVCKKYAVDKGYWMDRFISYMVPGRIQRKQPEISRGYYARTNSIWLLLKRFLTRCSCTCQIVSLGAGLDTTYWRLGSENMLPIRYIEVDFLDVVVRKIRCISAKVPLHSCLSDFSTQDDESCLHCGSYHLVSADMRNLGELEEKLKQSGIDYSVPTLFLTECVLIYMSPEKSNAIIQWVAEKFSDAAFINYEQIHMNDTFGQVMISNLKVQQ</sequence>
<proteinExistence type="inferred from homology"/>
<dbReference type="PANTHER" id="PTHR13600:SF33">
    <property type="entry name" value="LEUCINE CARBOXYL METHYLTRANSFERASE 1"/>
    <property type="match status" value="1"/>
</dbReference>
<dbReference type="Proteomes" id="UP001642483">
    <property type="component" value="Unassembled WGS sequence"/>
</dbReference>
<dbReference type="Pfam" id="PF04072">
    <property type="entry name" value="LCM"/>
    <property type="match status" value="1"/>
</dbReference>